<accession>A0ABD2XJD7</accession>
<dbReference type="PRINTS" id="PR01415">
    <property type="entry name" value="ANKYRIN"/>
</dbReference>
<keyword evidence="5" id="KW-1185">Reference proteome</keyword>
<dbReference type="Pfam" id="PF12796">
    <property type="entry name" value="Ank_2"/>
    <property type="match status" value="3"/>
</dbReference>
<dbReference type="Proteomes" id="UP001627154">
    <property type="component" value="Unassembled WGS sequence"/>
</dbReference>
<dbReference type="PANTHER" id="PTHR46680:SF3">
    <property type="entry name" value="NF-KAPPA-B INHIBITOR CACTUS"/>
    <property type="match status" value="1"/>
</dbReference>
<dbReference type="SUPFAM" id="SSF48403">
    <property type="entry name" value="Ankyrin repeat"/>
    <property type="match status" value="3"/>
</dbReference>
<organism evidence="4 5">
    <name type="scientific">Trichogramma kaykai</name>
    <dbReference type="NCBI Taxonomy" id="54128"/>
    <lineage>
        <taxon>Eukaryota</taxon>
        <taxon>Metazoa</taxon>
        <taxon>Ecdysozoa</taxon>
        <taxon>Arthropoda</taxon>
        <taxon>Hexapoda</taxon>
        <taxon>Insecta</taxon>
        <taxon>Pterygota</taxon>
        <taxon>Neoptera</taxon>
        <taxon>Endopterygota</taxon>
        <taxon>Hymenoptera</taxon>
        <taxon>Apocrita</taxon>
        <taxon>Proctotrupomorpha</taxon>
        <taxon>Chalcidoidea</taxon>
        <taxon>Trichogrammatidae</taxon>
        <taxon>Trichogramma</taxon>
    </lineage>
</organism>
<dbReference type="SMART" id="SM00248">
    <property type="entry name" value="ANK"/>
    <property type="match status" value="13"/>
</dbReference>
<evidence type="ECO:0000256" key="2">
    <source>
        <dbReference type="ARBA" id="ARBA00023043"/>
    </source>
</evidence>
<sequence>MSSSDEEETGLTLFHKACMYGWWDVAERILELGLNPNCPEHIEWGIDPPLNLALQHGHTEMLDLLLRHGANPIVANKRGTSALHVVCRLTRSAYYTAAVFFQSCCRRQVWLMLDAPDKQGWTPLQLALTVSRDCDLIEFMLDKGANPLLPNPEGLTSLQYIVRTYMDNHESAPFQLLNRMQELARTMLIRGADPNLANDQRQTSLHLVARENHQFPMDFWYDVLLRINREAIRIDPAWIDVRDWLGFTPLHLVCLSLGARMTDYQVGVAEWLLRQGANPNSVSSGFGTTPVHCIARHEDNLSFMVRLLDICEGRHLIVRLDVQDRWGDTPLHLAARGGHRAMTQLLLEEFADPTVQNAKGSTPLHEVCGTNEDPFLLDFLETCRRIERSVVAAVNVRGSDGDTPLHLVLRRFHVESRAEVQALLSLGANPNLANNKGFTPLHEACRVDAYSRLIEFLEICRQLGRSVEAAVNTRDVNGETPLHLVLRTFLVDCRSEVQALLDLGANPTLADQDGMTPLHLICLKKDMVDGDLINIFFGITDRGQRILPIVDDVDNKDRTPLQLAVMSLSPTTVDALLDRGANIASFVFPTLAQFDELLRPSENRSNELKLRMVISASTLLERLERRGYELVRSDAMTIMRIIDTLGLFGMEVNPVTDLLENEEFTAQARTIRVKDDNLDTTSLLNLLRLPLKEAAKRFTCLDYFELVRHENKVRRLADGPRLICLAHLYKIMWTGFFVSWALEPFMILIHNLLPILCGEMIIENLNHEDLFNICLAVEDPNAGEENQNN</sequence>
<comment type="caution">
    <text evidence="4">The sequence shown here is derived from an EMBL/GenBank/DDBJ whole genome shotgun (WGS) entry which is preliminary data.</text>
</comment>
<dbReference type="Gene3D" id="1.25.40.20">
    <property type="entry name" value="Ankyrin repeat-containing domain"/>
    <property type="match status" value="3"/>
</dbReference>
<feature type="repeat" description="ANK" evidence="3">
    <location>
        <begin position="49"/>
        <end position="77"/>
    </location>
</feature>
<dbReference type="PANTHER" id="PTHR46680">
    <property type="entry name" value="NF-KAPPA-B INHIBITOR ALPHA"/>
    <property type="match status" value="1"/>
</dbReference>
<keyword evidence="1" id="KW-0677">Repeat</keyword>
<reference evidence="4 5" key="1">
    <citation type="journal article" date="2024" name="bioRxiv">
        <title>A reference genome for Trichogramma kaykai: A tiny desert-dwelling parasitoid wasp with competing sex-ratio distorters.</title>
        <authorList>
            <person name="Culotta J."/>
            <person name="Lindsey A.R."/>
        </authorList>
    </citation>
    <scope>NUCLEOTIDE SEQUENCE [LARGE SCALE GENOMIC DNA]</scope>
    <source>
        <strain evidence="4 5">KSX58</strain>
    </source>
</reference>
<dbReference type="PROSITE" id="PS50088">
    <property type="entry name" value="ANK_REPEAT"/>
    <property type="match status" value="6"/>
</dbReference>
<feature type="repeat" description="ANK" evidence="3">
    <location>
        <begin position="556"/>
        <end position="583"/>
    </location>
</feature>
<feature type="repeat" description="ANK" evidence="3">
    <location>
        <begin position="400"/>
        <end position="435"/>
    </location>
</feature>
<proteinExistence type="predicted"/>
<evidence type="ECO:0000256" key="1">
    <source>
        <dbReference type="ARBA" id="ARBA00022737"/>
    </source>
</evidence>
<feature type="repeat" description="ANK" evidence="3">
    <location>
        <begin position="326"/>
        <end position="358"/>
    </location>
</feature>
<keyword evidence="2 3" id="KW-0040">ANK repeat</keyword>
<dbReference type="InterPro" id="IPR036770">
    <property type="entry name" value="Ankyrin_rpt-contain_sf"/>
</dbReference>
<dbReference type="AlphaFoldDB" id="A0ABD2XJD7"/>
<evidence type="ECO:0000313" key="4">
    <source>
        <dbReference type="EMBL" id="KAL3405548.1"/>
    </source>
</evidence>
<feature type="repeat" description="ANK" evidence="3">
    <location>
        <begin position="477"/>
        <end position="512"/>
    </location>
</feature>
<dbReference type="InterPro" id="IPR002110">
    <property type="entry name" value="Ankyrin_rpt"/>
</dbReference>
<protein>
    <submittedName>
        <fullName evidence="4">Uncharacterized protein</fullName>
    </submittedName>
</protein>
<dbReference type="Pfam" id="PF00023">
    <property type="entry name" value="Ank"/>
    <property type="match status" value="1"/>
</dbReference>
<feature type="repeat" description="ANK" evidence="3">
    <location>
        <begin position="119"/>
        <end position="152"/>
    </location>
</feature>
<evidence type="ECO:0000313" key="5">
    <source>
        <dbReference type="Proteomes" id="UP001627154"/>
    </source>
</evidence>
<evidence type="ECO:0000256" key="3">
    <source>
        <dbReference type="PROSITE-ProRule" id="PRU00023"/>
    </source>
</evidence>
<dbReference type="PROSITE" id="PS50297">
    <property type="entry name" value="ANK_REP_REGION"/>
    <property type="match status" value="5"/>
</dbReference>
<gene>
    <name evidence="4" type="ORF">TKK_001934</name>
</gene>
<dbReference type="Pfam" id="PF13606">
    <property type="entry name" value="Ank_3"/>
    <property type="match status" value="1"/>
</dbReference>
<name>A0ABD2XJD7_9HYME</name>
<dbReference type="InterPro" id="IPR051070">
    <property type="entry name" value="NF-kappa-B_inhibitor"/>
</dbReference>
<dbReference type="EMBL" id="JBJJXI010000020">
    <property type="protein sequence ID" value="KAL3405548.1"/>
    <property type="molecule type" value="Genomic_DNA"/>
</dbReference>